<keyword evidence="1" id="KW-0472">Membrane</keyword>
<dbReference type="EMBL" id="JAMQOS010000004">
    <property type="protein sequence ID" value="MDS0282979.1"/>
    <property type="molecule type" value="Genomic_DNA"/>
</dbReference>
<name>A0ABU2FRE1_9EURY</name>
<dbReference type="RefSeq" id="WP_310900815.1">
    <property type="nucleotide sequence ID" value="NZ_JAMQOS010000004.1"/>
</dbReference>
<gene>
    <name evidence="2" type="ORF">NDI86_12665</name>
</gene>
<dbReference type="Proteomes" id="UP001268864">
    <property type="component" value="Unassembled WGS sequence"/>
</dbReference>
<protein>
    <recommendedName>
        <fullName evidence="4">Flagellin</fullName>
    </recommendedName>
</protein>
<keyword evidence="1" id="KW-0812">Transmembrane</keyword>
<evidence type="ECO:0008006" key="4">
    <source>
        <dbReference type="Google" id="ProtNLM"/>
    </source>
</evidence>
<evidence type="ECO:0000256" key="1">
    <source>
        <dbReference type="SAM" id="Phobius"/>
    </source>
</evidence>
<evidence type="ECO:0000313" key="2">
    <source>
        <dbReference type="EMBL" id="MDS0282979.1"/>
    </source>
</evidence>
<organism evidence="2 3">
    <name type="scientific">Haloarcula onubensis</name>
    <dbReference type="NCBI Taxonomy" id="2950539"/>
    <lineage>
        <taxon>Archaea</taxon>
        <taxon>Methanobacteriati</taxon>
        <taxon>Methanobacteriota</taxon>
        <taxon>Stenosarchaea group</taxon>
        <taxon>Halobacteria</taxon>
        <taxon>Halobacteriales</taxon>
        <taxon>Haloarculaceae</taxon>
        <taxon>Haloarcula</taxon>
    </lineage>
</organism>
<keyword evidence="1" id="KW-1133">Transmembrane helix</keyword>
<proteinExistence type="predicted"/>
<feature type="transmembrane region" description="Helical" evidence="1">
    <location>
        <begin position="12"/>
        <end position="35"/>
    </location>
</feature>
<dbReference type="Pfam" id="PF23960">
    <property type="entry name" value="DUF7289"/>
    <property type="match status" value="1"/>
</dbReference>
<dbReference type="InterPro" id="IPR055713">
    <property type="entry name" value="DUF7289"/>
</dbReference>
<keyword evidence="3" id="KW-1185">Reference proteome</keyword>
<reference evidence="2 3" key="1">
    <citation type="submission" date="2022-06" db="EMBL/GenBank/DDBJ databases">
        <title>Halomicroarcula sp. a new haloarchaeum isolate from saline soil.</title>
        <authorList>
            <person name="Strakova D."/>
            <person name="Galisteo C."/>
            <person name="Sanchez-Porro C."/>
            <person name="Ventosa A."/>
        </authorList>
    </citation>
    <scope>NUCLEOTIDE SEQUENCE [LARGE SCALE GENOMIC DNA]</scope>
    <source>
        <strain evidence="2 3">S3CR25-11</strain>
    </source>
</reference>
<accession>A0ABU2FRE1</accession>
<comment type="caution">
    <text evidence="2">The sequence shown here is derived from an EMBL/GenBank/DDBJ whole genome shotgun (WGS) entry which is preliminary data.</text>
</comment>
<sequence length="254" mass="27167">MNRRRAVSDLVSFTLVFSTIVFLIGALTVTGITTLNDVRVGTESNVAEETMLSFATTLSDHRTDGAPTRSTTIKLQGHSFRHADSTVNVTVTSGGSTSHLRIDTGAFVRETNTGTRLVYASGGVFRIGESGGVIVVRQPPIRCGTTSAHLPLTSVRSDANLSADGRVTVRSELTDQRLRYPATTSQSTTASSVSINVSDTARPEAWQTYLDDSAGWNDRTASGHPYEYECSLGSADPTGRVVVHESQIDVTVVN</sequence>
<evidence type="ECO:0000313" key="3">
    <source>
        <dbReference type="Proteomes" id="UP001268864"/>
    </source>
</evidence>